<sequence length="163" mass="18043">MVAAISIEHKEDERVLLSLFEVLAAVLDAGFAQQLGEPAKRCCGLLPCDAADPLRAPVLRRLLDCLFHVSPRIRQITAELLYLCFTGLDIDAMDDEASDMHAAIEECLLTTQWDLSLMELQPVCLDLHGMLKMELTDRLRKRMKFAPSTTEPSGGCSVGEQQA</sequence>
<organism evidence="1 2">
    <name type="scientific">Syncephalis pseudoplumigaleata</name>
    <dbReference type="NCBI Taxonomy" id="1712513"/>
    <lineage>
        <taxon>Eukaryota</taxon>
        <taxon>Fungi</taxon>
        <taxon>Fungi incertae sedis</taxon>
        <taxon>Zoopagomycota</taxon>
        <taxon>Zoopagomycotina</taxon>
        <taxon>Zoopagomycetes</taxon>
        <taxon>Zoopagales</taxon>
        <taxon>Piptocephalidaceae</taxon>
        <taxon>Syncephalis</taxon>
    </lineage>
</organism>
<gene>
    <name evidence="1" type="ORF">SYNPS1DRAFT_30597</name>
</gene>
<protein>
    <submittedName>
        <fullName evidence="1">Uncharacterized protein</fullName>
    </submittedName>
</protein>
<proteinExistence type="predicted"/>
<name>A0A4V1J132_9FUNG</name>
<dbReference type="EMBL" id="KZ990798">
    <property type="protein sequence ID" value="RKP23649.1"/>
    <property type="molecule type" value="Genomic_DNA"/>
</dbReference>
<accession>A0A4V1J132</accession>
<evidence type="ECO:0000313" key="1">
    <source>
        <dbReference type="EMBL" id="RKP23649.1"/>
    </source>
</evidence>
<dbReference type="AlphaFoldDB" id="A0A4V1J132"/>
<evidence type="ECO:0000313" key="2">
    <source>
        <dbReference type="Proteomes" id="UP000278143"/>
    </source>
</evidence>
<dbReference type="Proteomes" id="UP000278143">
    <property type="component" value="Unassembled WGS sequence"/>
</dbReference>
<dbReference type="OrthoDB" id="10253476at2759"/>
<keyword evidence="2" id="KW-1185">Reference proteome</keyword>
<reference evidence="2" key="1">
    <citation type="journal article" date="2018" name="Nat. Microbiol.">
        <title>Leveraging single-cell genomics to expand the fungal tree of life.</title>
        <authorList>
            <person name="Ahrendt S.R."/>
            <person name="Quandt C.A."/>
            <person name="Ciobanu D."/>
            <person name="Clum A."/>
            <person name="Salamov A."/>
            <person name="Andreopoulos B."/>
            <person name="Cheng J.F."/>
            <person name="Woyke T."/>
            <person name="Pelin A."/>
            <person name="Henrissat B."/>
            <person name="Reynolds N.K."/>
            <person name="Benny G.L."/>
            <person name="Smith M.E."/>
            <person name="James T.Y."/>
            <person name="Grigoriev I.V."/>
        </authorList>
    </citation>
    <scope>NUCLEOTIDE SEQUENCE [LARGE SCALE GENOMIC DNA]</scope>
    <source>
        <strain evidence="2">Benny S71-1</strain>
    </source>
</reference>